<evidence type="ECO:0000313" key="2">
    <source>
        <dbReference type="EMBL" id="QIM15207.1"/>
    </source>
</evidence>
<organism evidence="2 3">
    <name type="scientific">Leucobacter insecticola</name>
    <dbReference type="NCBI Taxonomy" id="2714934"/>
    <lineage>
        <taxon>Bacteria</taxon>
        <taxon>Bacillati</taxon>
        <taxon>Actinomycetota</taxon>
        <taxon>Actinomycetes</taxon>
        <taxon>Micrococcales</taxon>
        <taxon>Microbacteriaceae</taxon>
        <taxon>Leucobacter</taxon>
    </lineage>
</organism>
<dbReference type="EMBL" id="CP049934">
    <property type="protein sequence ID" value="QIM15207.1"/>
    <property type="molecule type" value="Genomic_DNA"/>
</dbReference>
<keyword evidence="3" id="KW-1185">Reference proteome</keyword>
<gene>
    <name evidence="2" type="ORF">G7067_00310</name>
</gene>
<feature type="signal peptide" evidence="1">
    <location>
        <begin position="1"/>
        <end position="35"/>
    </location>
</feature>
<dbReference type="InterPro" id="IPR011050">
    <property type="entry name" value="Pectin_lyase_fold/virulence"/>
</dbReference>
<feature type="chain" id="PRO_5026272540" description="Right-handed parallel beta-helix repeat-containing protein" evidence="1">
    <location>
        <begin position="36"/>
        <end position="933"/>
    </location>
</feature>
<protein>
    <recommendedName>
        <fullName evidence="4">Right-handed parallel beta-helix repeat-containing protein</fullName>
    </recommendedName>
</protein>
<proteinExistence type="predicted"/>
<evidence type="ECO:0000256" key="1">
    <source>
        <dbReference type="SAM" id="SignalP"/>
    </source>
</evidence>
<name>A0A6G8FFV1_9MICO</name>
<dbReference type="Proteomes" id="UP000501387">
    <property type="component" value="Chromosome"/>
</dbReference>
<evidence type="ECO:0000313" key="3">
    <source>
        <dbReference type="Proteomes" id="UP000501387"/>
    </source>
</evidence>
<dbReference type="SUPFAM" id="SSF51126">
    <property type="entry name" value="Pectin lyase-like"/>
    <property type="match status" value="1"/>
</dbReference>
<sequence length="933" mass="98173">MRSAWRHYRGRLIAAATVACALVAGSLVMVSAAQAVSYTFVVDSLDGTANARSINANGGVCKAVSGGCTLRAAIETSNALNLPKGQVTITVADWLNGNINPTNSASARMENSVISSFDYGAHFAVTAPVKIDLKNQVSIVSSVDTITAIFYVNGSDVELRNMTQILAGRSSFVAGPKSNGFTIDGGSTVTNKNYYPEAFLVIREGAKNTSVRNYQLQGFYPSGNSALFYVNNMTNNSSIATENLVVDNVDITYTSGGQCNAWDGSGCRTHILRFYPQNQNTELKGFTFKDSFVSNLTNQDAFPFSSNGTYSGSVRASDINISGNDFINVQGNGGAWYQAFISLPFGPINGTNVIENNQIVRAAGGQPYAVTWGGDTLSGQPAGGGTLRISNNYFNGYNANSIFLSNTGDVTVEKNTFGARSVSQGRPAIAEESYAGSGTMLANSANANGRVRTWYPSADAKVLTEDAPEGAAQVDSPLAEDIPVCVATVPVQAPTEGPFPADTVDLDVYWTQDRTAEIYLGRASEITGKSGTLILNLPVGEQSFPSTVVGQSDKATIVDAQTGAAKGYIRVQTIASESGQSSQYSRIVGISGSCRPEITINQAQDQNDPTLARDLHYTVTSSVPLRPESVLPAVDISAAAVAETIDADRLNPRNISAEPVPGSANREFTVIARVDDSATVQLGIAAEKVRSTGGLTNRDPAASVDPSVTFHNPVRLSPKSFTLVAGEPSGKDYRFKITAGAPDPTADLNFEATGDEATVTNKVSLSTNSPVVKAGETQSNKVRVTAEASEVEANTPAVFAHTVSSTDTNYDGLVVDSLLVRLFSVDPSISITKRAFVSVSDSSSPESIMATGTEALKGERLTDAQPVCFVYTVTNTSRDAWETILSDVTVTDSDTRLGEGGIIGVVPTLPVGESVMLSACSVLIPVDTTVEGP</sequence>
<reference evidence="2 3" key="1">
    <citation type="submission" date="2020-03" db="EMBL/GenBank/DDBJ databases">
        <title>Leucobacter sp. nov., isolated from beetles.</title>
        <authorList>
            <person name="Hyun D.-W."/>
            <person name="Bae J.-W."/>
        </authorList>
    </citation>
    <scope>NUCLEOTIDE SEQUENCE [LARGE SCALE GENOMIC DNA]</scope>
    <source>
        <strain evidence="2 3">HDW9B</strain>
    </source>
</reference>
<dbReference type="AlphaFoldDB" id="A0A6G8FFV1"/>
<accession>A0A6G8FFV1</accession>
<dbReference type="RefSeq" id="WP_166321180.1">
    <property type="nucleotide sequence ID" value="NZ_CP049934.1"/>
</dbReference>
<dbReference type="InterPro" id="IPR012334">
    <property type="entry name" value="Pectin_lyas_fold"/>
</dbReference>
<dbReference type="Gene3D" id="2.160.20.10">
    <property type="entry name" value="Single-stranded right-handed beta-helix, Pectin lyase-like"/>
    <property type="match status" value="1"/>
</dbReference>
<evidence type="ECO:0008006" key="4">
    <source>
        <dbReference type="Google" id="ProtNLM"/>
    </source>
</evidence>
<keyword evidence="1" id="KW-0732">Signal</keyword>
<dbReference type="KEGG" id="lins:G7067_00310"/>